<reference evidence="6 7" key="1">
    <citation type="submission" date="2017-12" db="EMBL/GenBank/DDBJ databases">
        <title>Phylogenetic diversity of female urinary microbiome.</title>
        <authorList>
            <person name="Thomas-White K."/>
            <person name="Wolfe A.J."/>
        </authorList>
    </citation>
    <scope>NUCLEOTIDE SEQUENCE [LARGE SCALE GENOMIC DNA]</scope>
    <source>
        <strain evidence="6 7">UMB0064</strain>
    </source>
</reference>
<evidence type="ECO:0000313" key="7">
    <source>
        <dbReference type="Proteomes" id="UP000242263"/>
    </source>
</evidence>
<name>A0A2I1M891_9BIFI</name>
<keyword evidence="2" id="KW-0784">Thiamine biosynthesis</keyword>
<proteinExistence type="inferred from homology"/>
<dbReference type="GO" id="GO:0005829">
    <property type="term" value="C:cytosol"/>
    <property type="evidence" value="ECO:0007669"/>
    <property type="project" value="TreeGrafter"/>
</dbReference>
<accession>A0A2I1M891</accession>
<dbReference type="PIRSF" id="PIRSF003170">
    <property type="entry name" value="Pet18p"/>
    <property type="match status" value="1"/>
</dbReference>
<dbReference type="Proteomes" id="UP000242263">
    <property type="component" value="Unassembled WGS sequence"/>
</dbReference>
<dbReference type="GO" id="GO:0009229">
    <property type="term" value="P:thiamine diphosphate biosynthetic process"/>
    <property type="evidence" value="ECO:0007669"/>
    <property type="project" value="UniProtKB-UniPathway"/>
</dbReference>
<dbReference type="InterPro" id="IPR050967">
    <property type="entry name" value="Thiamine_Salvage_TenA"/>
</dbReference>
<evidence type="ECO:0000259" key="5">
    <source>
        <dbReference type="Pfam" id="PF03070"/>
    </source>
</evidence>
<dbReference type="RefSeq" id="WP_049216661.1">
    <property type="nucleotide sequence ID" value="NZ_CAMYCS010000001.1"/>
</dbReference>
<comment type="catalytic activity">
    <reaction evidence="2">
        <text>4-amino-5-aminomethyl-2-methylpyrimidine + H2O = 4-amino-5-hydroxymethyl-2-methylpyrimidine + NH4(+)</text>
        <dbReference type="Rhea" id="RHEA:31799"/>
        <dbReference type="ChEBI" id="CHEBI:15377"/>
        <dbReference type="ChEBI" id="CHEBI:16892"/>
        <dbReference type="ChEBI" id="CHEBI:28938"/>
        <dbReference type="ChEBI" id="CHEBI:63416"/>
        <dbReference type="EC" id="3.5.99.2"/>
    </reaction>
</comment>
<dbReference type="Gene3D" id="1.20.910.10">
    <property type="entry name" value="Heme oxygenase-like"/>
    <property type="match status" value="1"/>
</dbReference>
<dbReference type="EMBL" id="PKGU01000001">
    <property type="protein sequence ID" value="PKZ16340.1"/>
    <property type="molecule type" value="Genomic_DNA"/>
</dbReference>
<feature type="binding site" evidence="4">
    <location>
        <position position="86"/>
    </location>
    <ligand>
        <name>substrate</name>
    </ligand>
</feature>
<comment type="catalytic activity">
    <reaction evidence="2">
        <text>thiamine + H2O = 5-(2-hydroxyethyl)-4-methylthiazole + 4-amino-5-hydroxymethyl-2-methylpyrimidine + H(+)</text>
        <dbReference type="Rhea" id="RHEA:17509"/>
        <dbReference type="ChEBI" id="CHEBI:15377"/>
        <dbReference type="ChEBI" id="CHEBI:15378"/>
        <dbReference type="ChEBI" id="CHEBI:16892"/>
        <dbReference type="ChEBI" id="CHEBI:17957"/>
        <dbReference type="ChEBI" id="CHEBI:18385"/>
        <dbReference type="EC" id="3.5.99.2"/>
    </reaction>
</comment>
<dbReference type="SUPFAM" id="SSF48613">
    <property type="entry name" value="Heme oxygenase-like"/>
    <property type="match status" value="1"/>
</dbReference>
<dbReference type="GO" id="GO:0009228">
    <property type="term" value="P:thiamine biosynthetic process"/>
    <property type="evidence" value="ECO:0007669"/>
    <property type="project" value="UniProtKB-KW"/>
</dbReference>
<organism evidence="6 7">
    <name type="scientific">Alloscardovia omnicolens</name>
    <dbReference type="NCBI Taxonomy" id="419015"/>
    <lineage>
        <taxon>Bacteria</taxon>
        <taxon>Bacillati</taxon>
        <taxon>Actinomycetota</taxon>
        <taxon>Actinomycetes</taxon>
        <taxon>Bifidobacteriales</taxon>
        <taxon>Bifidobacteriaceae</taxon>
        <taxon>Alloscardovia</taxon>
    </lineage>
</organism>
<gene>
    <name evidence="6" type="ORF">CYJ32_01060</name>
</gene>
<comment type="pathway">
    <text evidence="1 2">Cofactor biosynthesis; thiamine diphosphate biosynthesis.</text>
</comment>
<evidence type="ECO:0000256" key="2">
    <source>
        <dbReference type="PIRNR" id="PIRNR003170"/>
    </source>
</evidence>
<evidence type="ECO:0000256" key="3">
    <source>
        <dbReference type="PIRSR" id="PIRSR003170-1"/>
    </source>
</evidence>
<keyword evidence="2" id="KW-0378">Hydrolase</keyword>
<evidence type="ECO:0000313" key="6">
    <source>
        <dbReference type="EMBL" id="PKZ16340.1"/>
    </source>
</evidence>
<comment type="function">
    <text evidence="2">Catalyzes an amino-pyrimidine hydrolysis reaction at the C5' of the pyrimidine moiety of thiamine compounds, a reaction that is part of a thiamine salvage pathway. Thus, catalyzes the conversion of 4-amino-5-aminomethyl-2-methylpyrimidine to 4-amino-5-hydroxymethyl-2-methylpyrimidine (HMP).</text>
</comment>
<dbReference type="PANTHER" id="PTHR43198:SF2">
    <property type="entry name" value="SI:CH1073-67J19.1-RELATED"/>
    <property type="match status" value="1"/>
</dbReference>
<comment type="caution">
    <text evidence="6">The sequence shown here is derived from an EMBL/GenBank/DDBJ whole genome shotgun (WGS) entry which is preliminary data.</text>
</comment>
<feature type="domain" description="Thiaminase-2/PQQC" evidence="5">
    <location>
        <begin position="16"/>
        <end position="217"/>
    </location>
</feature>
<evidence type="ECO:0000256" key="4">
    <source>
        <dbReference type="PIRSR" id="PIRSR003170-2"/>
    </source>
</evidence>
<dbReference type="EC" id="3.5.99.2" evidence="2"/>
<dbReference type="PANTHER" id="PTHR43198">
    <property type="entry name" value="BIFUNCTIONAL TH2 PROTEIN"/>
    <property type="match status" value="1"/>
</dbReference>
<dbReference type="InterPro" id="IPR026285">
    <property type="entry name" value="TenA_E"/>
</dbReference>
<dbReference type="GO" id="GO:0050334">
    <property type="term" value="F:thiaminase activity"/>
    <property type="evidence" value="ECO:0007669"/>
    <property type="project" value="UniProtKB-UniRule"/>
</dbReference>
<dbReference type="Pfam" id="PF03070">
    <property type="entry name" value="TENA_THI-4"/>
    <property type="match status" value="1"/>
</dbReference>
<dbReference type="CDD" id="cd19358">
    <property type="entry name" value="TenA_E_Spr0628-like"/>
    <property type="match status" value="1"/>
</dbReference>
<dbReference type="UniPathway" id="UPA00060"/>
<sequence>MSENLTPYEYCKQLARNNWEKTVHHRFAQELCAQTLDHAVLRDYLIQDYQFAQDFLSLLGQVLASADTMNAKVRLAQQLGFIGNDENTYFLDRFKQYGVSDEDIDNPVLTPASRGFRQLYGDAVLSRSYAQGLAVLVVAETIYRDWAEENTNYGRNLPDREEYRGWVDVHRGEYFDDWCAFLISEFNRVADITDTKITDTFVRAVALERAFFDNAYDSQRDFLA</sequence>
<protein>
    <recommendedName>
        <fullName evidence="2">Aminopyrimidine aminohydrolase</fullName>
        <ecNumber evidence="2">3.5.99.2</ecNumber>
    </recommendedName>
</protein>
<comment type="similarity">
    <text evidence="2">Belongs to the TenA family.</text>
</comment>
<feature type="binding site" evidence="4">
    <location>
        <position position="140"/>
    </location>
    <ligand>
        <name>substrate</name>
    </ligand>
</feature>
<evidence type="ECO:0000256" key="1">
    <source>
        <dbReference type="ARBA" id="ARBA00004948"/>
    </source>
</evidence>
<dbReference type="AlphaFoldDB" id="A0A2I1M891"/>
<feature type="active site" description="Proton donor" evidence="3">
    <location>
        <position position="208"/>
    </location>
</feature>
<dbReference type="InterPro" id="IPR004305">
    <property type="entry name" value="Thiaminase-2/PQQC"/>
</dbReference>
<dbReference type="InterPro" id="IPR016084">
    <property type="entry name" value="Haem_Oase-like_multi-hlx"/>
</dbReference>
<feature type="binding site" evidence="4">
    <location>
        <position position="48"/>
    </location>
    <ligand>
        <name>substrate</name>
    </ligand>
</feature>